<accession>A0A6G7YQW3</accession>
<evidence type="ECO:0000256" key="1">
    <source>
        <dbReference type="SAM" id="Phobius"/>
    </source>
</evidence>
<proteinExistence type="predicted"/>
<dbReference type="AlphaFoldDB" id="A0A6G7YQW3"/>
<keyword evidence="3" id="KW-1185">Reference proteome</keyword>
<keyword evidence="1" id="KW-0472">Membrane</keyword>
<dbReference type="RefSeq" id="WP_166411517.1">
    <property type="nucleotide sequence ID" value="NZ_CP049869.1"/>
</dbReference>
<gene>
    <name evidence="2" type="ORF">G7077_09680</name>
</gene>
<organism evidence="2 3">
    <name type="scientific">Sphingomonas piscis</name>
    <dbReference type="NCBI Taxonomy" id="2714943"/>
    <lineage>
        <taxon>Bacteria</taxon>
        <taxon>Pseudomonadati</taxon>
        <taxon>Pseudomonadota</taxon>
        <taxon>Alphaproteobacteria</taxon>
        <taxon>Sphingomonadales</taxon>
        <taxon>Sphingomonadaceae</taxon>
        <taxon>Sphingomonas</taxon>
    </lineage>
</organism>
<name>A0A6G7YQW3_9SPHN</name>
<dbReference type="KEGG" id="spii:G7077_09680"/>
<sequence length="240" mass="26856">MDADIEFVDRGVLAGLLDQLRSRPSLAVLSGFPVKDISRKEKGSLIDRFSLAISSASRQPDVINGSLYVTRLSDIDKIWLPSDTPAEDGFLNAMVTTEGFTKPIVQGRVVSASQPTHYFKAHNVSEFFAHERRILVGTMVNRWIFEFLCAQKRTLQAGYDIAQWNDSDPDWVDRIVGEKIRGKPWVIPRSILIGRIRGSNVRGVRSFAMLPIRIAAVVVSIIPAITANRLLRQKGANKLW</sequence>
<protein>
    <recommendedName>
        <fullName evidence="4">Glycosyltransferase 2-like domain-containing protein</fullName>
    </recommendedName>
</protein>
<reference evidence="2 3" key="1">
    <citation type="submission" date="2020-03" db="EMBL/GenBank/DDBJ databases">
        <title>Sphingomonas sp. nov., isolated from fish.</title>
        <authorList>
            <person name="Hyun D.-W."/>
            <person name="Bae J.-W."/>
        </authorList>
    </citation>
    <scope>NUCLEOTIDE SEQUENCE [LARGE SCALE GENOMIC DNA]</scope>
    <source>
        <strain evidence="2 3">HDW15B</strain>
    </source>
</reference>
<keyword evidence="1" id="KW-0812">Transmembrane</keyword>
<keyword evidence="1" id="KW-1133">Transmembrane helix</keyword>
<evidence type="ECO:0000313" key="3">
    <source>
        <dbReference type="Proteomes" id="UP000503222"/>
    </source>
</evidence>
<dbReference type="Proteomes" id="UP000503222">
    <property type="component" value="Chromosome"/>
</dbReference>
<evidence type="ECO:0000313" key="2">
    <source>
        <dbReference type="EMBL" id="QIK79126.1"/>
    </source>
</evidence>
<evidence type="ECO:0008006" key="4">
    <source>
        <dbReference type="Google" id="ProtNLM"/>
    </source>
</evidence>
<feature type="transmembrane region" description="Helical" evidence="1">
    <location>
        <begin position="210"/>
        <end position="231"/>
    </location>
</feature>
<dbReference type="EMBL" id="CP049869">
    <property type="protein sequence ID" value="QIK79126.1"/>
    <property type="molecule type" value="Genomic_DNA"/>
</dbReference>